<gene>
    <name evidence="2" type="ORF">AVDCRST_MAG32-1996</name>
</gene>
<dbReference type="AlphaFoldDB" id="A0A6J4NFK9"/>
<proteinExistence type="predicted"/>
<name>A0A6J4NFK9_9ACTN</name>
<sequence length="175" mass="18246">DRPAHLGREHHRAPVRRPADTPHERAGLPGARPDPSGRTTAASAARRHRLRPGPCRAAAAREGRRVRPPLSPGPHRDRCRRPARHPGAAALRARGLRRPGDTCGAGAGGGGLGPRGRPRPPSRAPRGPQRPDVPGEGGRAGGECARALRPTFPSGRRSLRGGPGSVAVCRPAVGV</sequence>
<protein>
    <submittedName>
        <fullName evidence="2">Uncharacterized protein</fullName>
    </submittedName>
</protein>
<organism evidence="2">
    <name type="scientific">uncultured Nocardioides sp</name>
    <dbReference type="NCBI Taxonomy" id="198441"/>
    <lineage>
        <taxon>Bacteria</taxon>
        <taxon>Bacillati</taxon>
        <taxon>Actinomycetota</taxon>
        <taxon>Actinomycetes</taxon>
        <taxon>Propionibacteriales</taxon>
        <taxon>Nocardioidaceae</taxon>
        <taxon>Nocardioides</taxon>
        <taxon>environmental samples</taxon>
    </lineage>
</organism>
<reference evidence="2" key="1">
    <citation type="submission" date="2020-02" db="EMBL/GenBank/DDBJ databases">
        <authorList>
            <person name="Meier V. D."/>
        </authorList>
    </citation>
    <scope>NUCLEOTIDE SEQUENCE</scope>
    <source>
        <strain evidence="2">AVDCRST_MAG32</strain>
    </source>
</reference>
<feature type="non-terminal residue" evidence="2">
    <location>
        <position position="1"/>
    </location>
</feature>
<evidence type="ECO:0000256" key="1">
    <source>
        <dbReference type="SAM" id="MobiDB-lite"/>
    </source>
</evidence>
<feature type="compositionally biased region" description="Basic and acidic residues" evidence="1">
    <location>
        <begin position="17"/>
        <end position="26"/>
    </location>
</feature>
<feature type="non-terminal residue" evidence="2">
    <location>
        <position position="175"/>
    </location>
</feature>
<feature type="region of interest" description="Disordered" evidence="1">
    <location>
        <begin position="1"/>
        <end position="165"/>
    </location>
</feature>
<evidence type="ECO:0000313" key="2">
    <source>
        <dbReference type="EMBL" id="CAA9386297.1"/>
    </source>
</evidence>
<accession>A0A6J4NFK9</accession>
<feature type="compositionally biased region" description="Gly residues" evidence="1">
    <location>
        <begin position="103"/>
        <end position="114"/>
    </location>
</feature>
<dbReference type="EMBL" id="CADCUM010000083">
    <property type="protein sequence ID" value="CAA9386297.1"/>
    <property type="molecule type" value="Genomic_DNA"/>
</dbReference>